<dbReference type="PROSITE" id="PS50011">
    <property type="entry name" value="PROTEIN_KINASE_DOM"/>
    <property type="match status" value="1"/>
</dbReference>
<evidence type="ECO:0000313" key="7">
    <source>
        <dbReference type="EMBL" id="MBM7613594.1"/>
    </source>
</evidence>
<dbReference type="SMART" id="SM00220">
    <property type="entry name" value="S_TKc"/>
    <property type="match status" value="1"/>
</dbReference>
<reference evidence="7 8" key="1">
    <citation type="submission" date="2021-01" db="EMBL/GenBank/DDBJ databases">
        <title>Genomic Encyclopedia of Type Strains, Phase IV (KMG-IV): sequencing the most valuable type-strain genomes for metagenomic binning, comparative biology and taxonomic classification.</title>
        <authorList>
            <person name="Goeker M."/>
        </authorList>
    </citation>
    <scope>NUCLEOTIDE SEQUENCE [LARGE SCALE GENOMIC DNA]</scope>
    <source>
        <strain evidence="7 8">DSM 25890</strain>
    </source>
</reference>
<dbReference type="InterPro" id="IPR008271">
    <property type="entry name" value="Ser/Thr_kinase_AS"/>
</dbReference>
<comment type="caution">
    <text evidence="7">The sequence shown here is derived from an EMBL/GenBank/DDBJ whole genome shotgun (WGS) entry which is preliminary data.</text>
</comment>
<dbReference type="PROSITE" id="PS00107">
    <property type="entry name" value="PROTEIN_KINASE_ATP"/>
    <property type="match status" value="1"/>
</dbReference>
<dbReference type="Gene3D" id="3.30.200.20">
    <property type="entry name" value="Phosphorylase Kinase, domain 1"/>
    <property type="match status" value="1"/>
</dbReference>
<gene>
    <name evidence="7" type="ORF">JOC73_000102</name>
</gene>
<proteinExistence type="predicted"/>
<dbReference type="EMBL" id="JAFBEE010000001">
    <property type="protein sequence ID" value="MBM7613594.1"/>
    <property type="molecule type" value="Genomic_DNA"/>
</dbReference>
<dbReference type="SUPFAM" id="SSF52540">
    <property type="entry name" value="P-loop containing nucleoside triphosphate hydrolases"/>
    <property type="match status" value="1"/>
</dbReference>
<evidence type="ECO:0000256" key="4">
    <source>
        <dbReference type="ARBA" id="ARBA00022840"/>
    </source>
</evidence>
<dbReference type="Gene3D" id="3.40.50.300">
    <property type="entry name" value="P-loop containing nucleotide triphosphate hydrolases"/>
    <property type="match status" value="1"/>
</dbReference>
<dbReference type="GO" id="GO:0004674">
    <property type="term" value="F:protein serine/threonine kinase activity"/>
    <property type="evidence" value="ECO:0007669"/>
    <property type="project" value="UniProtKB-KW"/>
</dbReference>
<evidence type="ECO:0000256" key="1">
    <source>
        <dbReference type="ARBA" id="ARBA00022679"/>
    </source>
</evidence>
<dbReference type="InterPro" id="IPR017441">
    <property type="entry name" value="Protein_kinase_ATP_BS"/>
</dbReference>
<dbReference type="PANTHER" id="PTHR43289:SF34">
    <property type="entry name" value="SERINE_THREONINE-PROTEIN KINASE YBDM-RELATED"/>
    <property type="match status" value="1"/>
</dbReference>
<protein>
    <submittedName>
        <fullName evidence="7">Serine/threonine protein kinase</fullName>
    </submittedName>
</protein>
<dbReference type="InterPro" id="IPR000719">
    <property type="entry name" value="Prot_kinase_dom"/>
</dbReference>
<dbReference type="RefSeq" id="WP_204399883.1">
    <property type="nucleotide sequence ID" value="NZ_JAFBEE010000001.1"/>
</dbReference>
<dbReference type="SUPFAM" id="SSF56112">
    <property type="entry name" value="Protein kinase-like (PK-like)"/>
    <property type="match status" value="1"/>
</dbReference>
<keyword evidence="8" id="KW-1185">Reference proteome</keyword>
<evidence type="ECO:0000256" key="2">
    <source>
        <dbReference type="ARBA" id="ARBA00022741"/>
    </source>
</evidence>
<dbReference type="Pfam" id="PF00069">
    <property type="entry name" value="Pkinase"/>
    <property type="match status" value="1"/>
</dbReference>
<dbReference type="PROSITE" id="PS00108">
    <property type="entry name" value="PROTEIN_KINASE_ST"/>
    <property type="match status" value="1"/>
</dbReference>
<keyword evidence="7" id="KW-0723">Serine/threonine-protein kinase</keyword>
<evidence type="ECO:0000313" key="8">
    <source>
        <dbReference type="Proteomes" id="UP001314796"/>
    </source>
</evidence>
<dbReference type="CDD" id="cd14014">
    <property type="entry name" value="STKc_PknB_like"/>
    <property type="match status" value="1"/>
</dbReference>
<keyword evidence="3 7" id="KW-0418">Kinase</keyword>
<evidence type="ECO:0000256" key="3">
    <source>
        <dbReference type="ARBA" id="ARBA00022777"/>
    </source>
</evidence>
<dbReference type="PANTHER" id="PTHR43289">
    <property type="entry name" value="MITOGEN-ACTIVATED PROTEIN KINASE KINASE KINASE 20-RELATED"/>
    <property type="match status" value="1"/>
</dbReference>
<accession>A0ABS2NKY2</accession>
<dbReference type="InterPro" id="IPR027417">
    <property type="entry name" value="P-loop_NTPase"/>
</dbReference>
<dbReference type="Gene3D" id="1.10.510.10">
    <property type="entry name" value="Transferase(Phosphotransferase) domain 1"/>
    <property type="match status" value="1"/>
</dbReference>
<name>A0ABS2NKY2_9FIRM</name>
<evidence type="ECO:0000259" key="6">
    <source>
        <dbReference type="PROSITE" id="PS50011"/>
    </source>
</evidence>
<dbReference type="InterPro" id="IPR011009">
    <property type="entry name" value="Kinase-like_dom_sf"/>
</dbReference>
<keyword evidence="1" id="KW-0808">Transferase</keyword>
<evidence type="ECO:0000256" key="5">
    <source>
        <dbReference type="PROSITE-ProRule" id="PRU10141"/>
    </source>
</evidence>
<sequence length="581" mass="66524">MIIVIIVLIGIAISLSLLLIVDKKSKEEKANECIEEYFDEATSTELISEVLQTELMVKHKQEFDLKGKTLNGLYRVEGVLGEGGMGRVYLCRNIKLGNLWAIKFIPNHNLHKTRLRFAEEDILKKLHHIHLPQIVDIFRDDKGTYIVESYIEGKSLDKKHKEEGPFKEEVVLKWLRHLTDVLVYLHSMEPYPIIYGDMKPSNVMITRDGGAVLVDFSVSMELRDKNEEDYFTSPLGITVKFAAPEQLKGYLDIRSDIYSLGFMICHLLQGQEDLSKIGTKGLKGKVSKELLQLLDKCLKQDLHLRYQTAKELREDLNRLDKGKPSIISIFSKPTYQTPSDYKKLIAVMSPESTGKTTISAGLAWNYAEKGIKTILIDTDFINKDIYYYFNLDFANCLGNQGGGKIPVPQKINHYLSMYSEHRDVKVNLGPEIIKEIILRSKVDAQVVIVDLGRGLESPAYREILSLVDHKLLVVDQRVNVLNRLPLQLYSNRDWLKNTDLVINRYTDSGYLKGRNIKGYFKGIDVAEEGVFDLKINEIFYVREDYSAVLKALEEREPPVVYSTKIKEDIDALGQYYFPTNQ</sequence>
<feature type="binding site" evidence="5">
    <location>
        <position position="103"/>
    </location>
    <ligand>
        <name>ATP</name>
        <dbReference type="ChEBI" id="CHEBI:30616"/>
    </ligand>
</feature>
<feature type="domain" description="Protein kinase" evidence="6">
    <location>
        <begin position="74"/>
        <end position="326"/>
    </location>
</feature>
<keyword evidence="4 5" id="KW-0067">ATP-binding</keyword>
<organism evidence="7 8">
    <name type="scientific">Alkaliphilus hydrothermalis</name>
    <dbReference type="NCBI Taxonomy" id="1482730"/>
    <lineage>
        <taxon>Bacteria</taxon>
        <taxon>Bacillati</taxon>
        <taxon>Bacillota</taxon>
        <taxon>Clostridia</taxon>
        <taxon>Peptostreptococcales</taxon>
        <taxon>Natronincolaceae</taxon>
        <taxon>Alkaliphilus</taxon>
    </lineage>
</organism>
<dbReference type="Proteomes" id="UP001314796">
    <property type="component" value="Unassembled WGS sequence"/>
</dbReference>
<keyword evidence="2 5" id="KW-0547">Nucleotide-binding</keyword>